<proteinExistence type="predicted"/>
<protein>
    <submittedName>
        <fullName evidence="1">Uncharacterized protein</fullName>
    </submittedName>
</protein>
<sequence length="286" mass="31020">MENCWFRLKQTHFPPPTLPTDTNGVGKGNGAICPGHIMASLKDLDHMDSIINRSIEGFMFTPAVPVYTTGAWKMEWKEGGMHQAGVSADTNVPIAEVAGLSAQAKVALAFKNSVHNYRAFNKLDRYIIAPTRGYIKDVLEDKEVESHIERSKTLGAWSIIMITGVAIARGSRGSSSENHGRSGTLGGGVNLADTVSGDLATTAASQSGTSMSTSTESDFVWAVRVSKIWKGTLDRTWSFRTQSKGATFSLEDEERKKDNVAQVLEAEGTGEAEKIWLGDGDEFLVF</sequence>
<comment type="caution">
    <text evidence="1">The sequence shown here is derived from an EMBL/GenBank/DDBJ whole genome shotgun (WGS) entry which is preliminary data.</text>
</comment>
<reference evidence="1" key="1">
    <citation type="journal article" date="2020" name="Stud. Mycol.">
        <title>101 Dothideomycetes genomes: a test case for predicting lifestyles and emergence of pathogens.</title>
        <authorList>
            <person name="Haridas S."/>
            <person name="Albert R."/>
            <person name="Binder M."/>
            <person name="Bloem J."/>
            <person name="Labutti K."/>
            <person name="Salamov A."/>
            <person name="Andreopoulos B."/>
            <person name="Baker S."/>
            <person name="Barry K."/>
            <person name="Bills G."/>
            <person name="Bluhm B."/>
            <person name="Cannon C."/>
            <person name="Castanera R."/>
            <person name="Culley D."/>
            <person name="Daum C."/>
            <person name="Ezra D."/>
            <person name="Gonzalez J."/>
            <person name="Henrissat B."/>
            <person name="Kuo A."/>
            <person name="Liang C."/>
            <person name="Lipzen A."/>
            <person name="Lutzoni F."/>
            <person name="Magnuson J."/>
            <person name="Mondo S."/>
            <person name="Nolan M."/>
            <person name="Ohm R."/>
            <person name="Pangilinan J."/>
            <person name="Park H.-J."/>
            <person name="Ramirez L."/>
            <person name="Alfaro M."/>
            <person name="Sun H."/>
            <person name="Tritt A."/>
            <person name="Yoshinaga Y."/>
            <person name="Zwiers L.-H."/>
            <person name="Turgeon B."/>
            <person name="Goodwin S."/>
            <person name="Spatafora J."/>
            <person name="Crous P."/>
            <person name="Grigoriev I."/>
        </authorList>
    </citation>
    <scope>NUCLEOTIDE SEQUENCE</scope>
    <source>
        <strain evidence="1">ATCC 200398</strain>
    </source>
</reference>
<evidence type="ECO:0000313" key="1">
    <source>
        <dbReference type="EMBL" id="KAF2462632.1"/>
    </source>
</evidence>
<organism evidence="1 2">
    <name type="scientific">Lindgomyces ingoldianus</name>
    <dbReference type="NCBI Taxonomy" id="673940"/>
    <lineage>
        <taxon>Eukaryota</taxon>
        <taxon>Fungi</taxon>
        <taxon>Dikarya</taxon>
        <taxon>Ascomycota</taxon>
        <taxon>Pezizomycotina</taxon>
        <taxon>Dothideomycetes</taxon>
        <taxon>Pleosporomycetidae</taxon>
        <taxon>Pleosporales</taxon>
        <taxon>Lindgomycetaceae</taxon>
        <taxon>Lindgomyces</taxon>
    </lineage>
</organism>
<evidence type="ECO:0000313" key="2">
    <source>
        <dbReference type="Proteomes" id="UP000799755"/>
    </source>
</evidence>
<gene>
    <name evidence="1" type="ORF">BDR25DRAFT_274258</name>
</gene>
<accession>A0ACB6Q765</accession>
<dbReference type="EMBL" id="MU003570">
    <property type="protein sequence ID" value="KAF2462632.1"/>
    <property type="molecule type" value="Genomic_DNA"/>
</dbReference>
<dbReference type="Proteomes" id="UP000799755">
    <property type="component" value="Unassembled WGS sequence"/>
</dbReference>
<name>A0ACB6Q765_9PLEO</name>
<keyword evidence="2" id="KW-1185">Reference proteome</keyword>